<evidence type="ECO:0000313" key="8">
    <source>
        <dbReference type="Proteomes" id="UP000234752"/>
    </source>
</evidence>
<evidence type="ECO:0000256" key="3">
    <source>
        <dbReference type="ARBA" id="ARBA00022692"/>
    </source>
</evidence>
<comment type="subcellular location">
    <subcellularLocation>
        <location evidence="1">Cell outer membrane</location>
    </subcellularLocation>
</comment>
<dbReference type="InterPro" id="IPR051906">
    <property type="entry name" value="TolC-like"/>
</dbReference>
<dbReference type="Gene3D" id="1.20.1600.10">
    <property type="entry name" value="Outer membrane efflux proteins (OEP)"/>
    <property type="match status" value="1"/>
</dbReference>
<accession>A0A2K9NLE2</accession>
<keyword evidence="3" id="KW-0812">Transmembrane</keyword>
<dbReference type="PANTHER" id="PTHR30026">
    <property type="entry name" value="OUTER MEMBRANE PROTEIN TOLC"/>
    <property type="match status" value="1"/>
</dbReference>
<dbReference type="PANTHER" id="PTHR30026:SF20">
    <property type="entry name" value="OUTER MEMBRANE PROTEIN TOLC"/>
    <property type="match status" value="1"/>
</dbReference>
<dbReference type="KEGG" id="ncb:C0V82_26135"/>
<evidence type="ECO:0000256" key="5">
    <source>
        <dbReference type="ARBA" id="ARBA00023237"/>
    </source>
</evidence>
<keyword evidence="8" id="KW-1185">Reference proteome</keyword>
<organism evidence="7 8">
    <name type="scientific">Niveispirillum cyanobacteriorum</name>
    <dbReference type="NCBI Taxonomy" id="1612173"/>
    <lineage>
        <taxon>Bacteria</taxon>
        <taxon>Pseudomonadati</taxon>
        <taxon>Pseudomonadota</taxon>
        <taxon>Alphaproteobacteria</taxon>
        <taxon>Rhodospirillales</taxon>
        <taxon>Azospirillaceae</taxon>
        <taxon>Niveispirillum</taxon>
    </lineage>
</organism>
<dbReference type="GO" id="GO:0015562">
    <property type="term" value="F:efflux transmembrane transporter activity"/>
    <property type="evidence" value="ECO:0007669"/>
    <property type="project" value="InterPro"/>
</dbReference>
<protein>
    <submittedName>
        <fullName evidence="7">TolC family protein</fullName>
    </submittedName>
</protein>
<sequence>MLPDARSIWRETKMIRNTFTGRLPLLASTALLIVLTGCSVRPEPLTLDQQIAQAGADRQAMFASQEALSAPVTLEQAIARALKYNLQHRVTLMEQALEDRVLDASAADMLPKLATRAGLRTRSNVLASVSESVATGQVSLVPSTSSEKTSSTVDLQLGWNVLDFGLSYYGAQAQANKLLAAEERRRRVVLNIVEQVRAAWWEAVTAERLKPQVTAILAEARQALEQARQTEQQRLLPPLESLRYQKALVEIVQQLEALEADMAIARTQLASLMNLPPATPVQIALPGDATPSLAKLGYTLEDLEAIAMVERPEVREEAYIARNVALETRMNLLKLLPGVTLFAGLNRDDNSYLVNNNWADAGVQVSWNLLSVLNWSKVEATGEARGKVAEVRRQALRMAVLTQVNLAWRRHERAERLYDRYNSLQEIESRIQSQIDAAAASDAQTQLERIRAGASALLATRARDRAYAELQNAYGAIHQAAGFDPVPPQTPSGSIDQIAVAIKTQMDAVSQGNAIKAPALTN</sequence>
<dbReference type="GO" id="GO:0009279">
    <property type="term" value="C:cell outer membrane"/>
    <property type="evidence" value="ECO:0007669"/>
    <property type="project" value="UniProtKB-SubCell"/>
</dbReference>
<dbReference type="GO" id="GO:0015288">
    <property type="term" value="F:porin activity"/>
    <property type="evidence" value="ECO:0007669"/>
    <property type="project" value="TreeGrafter"/>
</dbReference>
<dbReference type="AlphaFoldDB" id="A0A2K9NLE2"/>
<gene>
    <name evidence="7" type="ORF">C0V82_26135</name>
</gene>
<evidence type="ECO:0000256" key="4">
    <source>
        <dbReference type="ARBA" id="ARBA00023136"/>
    </source>
</evidence>
<dbReference type="EMBL" id="CP025615">
    <property type="protein sequence ID" value="AUN33898.1"/>
    <property type="molecule type" value="Genomic_DNA"/>
</dbReference>
<geneLocation type="plasmid" evidence="7 8">
    <name>unnamed3</name>
</geneLocation>
<keyword evidence="5" id="KW-0998">Cell outer membrane</keyword>
<proteinExistence type="predicted"/>
<keyword evidence="2" id="KW-1134">Transmembrane beta strand</keyword>
<name>A0A2K9NLE2_9PROT</name>
<dbReference type="Proteomes" id="UP000234752">
    <property type="component" value="Plasmid unnamed3"/>
</dbReference>
<evidence type="ECO:0000256" key="2">
    <source>
        <dbReference type="ARBA" id="ARBA00022452"/>
    </source>
</evidence>
<dbReference type="GO" id="GO:1990281">
    <property type="term" value="C:efflux pump complex"/>
    <property type="evidence" value="ECO:0007669"/>
    <property type="project" value="TreeGrafter"/>
</dbReference>
<evidence type="ECO:0000313" key="7">
    <source>
        <dbReference type="EMBL" id="AUN33898.1"/>
    </source>
</evidence>
<keyword evidence="7" id="KW-0614">Plasmid</keyword>
<evidence type="ECO:0000256" key="1">
    <source>
        <dbReference type="ARBA" id="ARBA00004442"/>
    </source>
</evidence>
<keyword evidence="6" id="KW-0175">Coiled coil</keyword>
<keyword evidence="4" id="KW-0472">Membrane</keyword>
<dbReference type="SUPFAM" id="SSF56954">
    <property type="entry name" value="Outer membrane efflux proteins (OEP)"/>
    <property type="match status" value="1"/>
</dbReference>
<reference evidence="7 8" key="1">
    <citation type="submission" date="2017-12" db="EMBL/GenBank/DDBJ databases">
        <title>Genomes of bacteria within cyanobacterial aggregates.</title>
        <authorList>
            <person name="Cai H."/>
        </authorList>
    </citation>
    <scope>NUCLEOTIDE SEQUENCE [LARGE SCALE GENOMIC DNA]</scope>
    <source>
        <strain evidence="7 8">TH16</strain>
        <plasmid evidence="7 8">unnamed3</plasmid>
    </source>
</reference>
<feature type="coiled-coil region" evidence="6">
    <location>
        <begin position="213"/>
        <end position="275"/>
    </location>
</feature>
<evidence type="ECO:0000256" key="6">
    <source>
        <dbReference type="SAM" id="Coils"/>
    </source>
</evidence>